<evidence type="ECO:0000256" key="4">
    <source>
        <dbReference type="ARBA" id="ARBA00022438"/>
    </source>
</evidence>
<keyword evidence="4 8" id="KW-0031">Aminopeptidase</keyword>
<dbReference type="PRINTS" id="PR00481">
    <property type="entry name" value="LAMNOPPTDASE"/>
</dbReference>
<reference evidence="10 11" key="1">
    <citation type="submission" date="2020-04" db="EMBL/GenBank/DDBJ databases">
        <title>Arthrobacter sp. nov.</title>
        <authorList>
            <person name="Liu S."/>
        </authorList>
    </citation>
    <scope>NUCLEOTIDE SEQUENCE [LARGE SCALE GENOMIC DNA]</scope>
    <source>
        <strain evidence="10 11">E918</strain>
    </source>
</reference>
<dbReference type="GO" id="GO:0005737">
    <property type="term" value="C:cytoplasm"/>
    <property type="evidence" value="ECO:0007669"/>
    <property type="project" value="UniProtKB-SubCell"/>
</dbReference>
<comment type="cofactor">
    <cofactor evidence="8">
        <name>Mn(2+)</name>
        <dbReference type="ChEBI" id="CHEBI:29035"/>
    </cofactor>
    <text evidence="8">Binds 2 manganese ions per subunit.</text>
</comment>
<keyword evidence="6 8" id="KW-0378">Hydrolase</keyword>
<keyword evidence="11" id="KW-1185">Reference proteome</keyword>
<protein>
    <recommendedName>
        <fullName evidence="8">Probable cytosol aminopeptidase</fullName>
        <ecNumber evidence="8">3.4.11.1</ecNumber>
    </recommendedName>
    <alternativeName>
        <fullName evidence="8">Leucine aminopeptidase</fullName>
        <shortName evidence="8">LAP</shortName>
        <ecNumber evidence="8">3.4.11.10</ecNumber>
    </alternativeName>
    <alternativeName>
        <fullName evidence="8">Leucyl aminopeptidase</fullName>
    </alternativeName>
</protein>
<keyword evidence="5 8" id="KW-0645">Protease</keyword>
<dbReference type="PANTHER" id="PTHR11963">
    <property type="entry name" value="LEUCINE AMINOPEPTIDASE-RELATED"/>
    <property type="match status" value="1"/>
</dbReference>
<evidence type="ECO:0000256" key="7">
    <source>
        <dbReference type="ARBA" id="ARBA00049972"/>
    </source>
</evidence>
<dbReference type="InterPro" id="IPR043472">
    <property type="entry name" value="Macro_dom-like"/>
</dbReference>
<comment type="catalytic activity">
    <reaction evidence="2 8">
        <text>Release of an N-terminal amino acid, preferentially leucine, but not glutamic or aspartic acids.</text>
        <dbReference type="EC" id="3.4.11.10"/>
    </reaction>
</comment>
<dbReference type="InterPro" id="IPR011356">
    <property type="entry name" value="Leucine_aapep/pepB"/>
</dbReference>
<comment type="caution">
    <text evidence="10">The sequence shown here is derived from an EMBL/GenBank/DDBJ whole genome shotgun (WGS) entry which is preliminary data.</text>
</comment>
<evidence type="ECO:0000256" key="2">
    <source>
        <dbReference type="ARBA" id="ARBA00000967"/>
    </source>
</evidence>
<dbReference type="Proteomes" id="UP000544090">
    <property type="component" value="Unassembled WGS sequence"/>
</dbReference>
<dbReference type="AlphaFoldDB" id="A0A7X6HB15"/>
<dbReference type="EMBL" id="JAAZSQ010000002">
    <property type="protein sequence ID" value="NKX53757.1"/>
    <property type="molecule type" value="Genomic_DNA"/>
</dbReference>
<feature type="active site" evidence="8">
    <location>
        <position position="313"/>
    </location>
</feature>
<feature type="binding site" evidence="8">
    <location>
        <position position="383"/>
    </location>
    <ligand>
        <name>Mn(2+)</name>
        <dbReference type="ChEBI" id="CHEBI:29035"/>
        <label>1</label>
    </ligand>
</feature>
<dbReference type="InterPro" id="IPR000819">
    <property type="entry name" value="Peptidase_M17_C"/>
</dbReference>
<comment type="catalytic activity">
    <reaction evidence="1 8">
        <text>Release of an N-terminal amino acid, Xaa-|-Yaa-, in which Xaa is preferably Leu, but may be other amino acids including Pro although not Arg or Lys, and Yaa may be Pro. Amino acid amides and methyl esters are also readily hydrolyzed, but rates on arylamides are exceedingly low.</text>
        <dbReference type="EC" id="3.4.11.1"/>
    </reaction>
</comment>
<keyword evidence="8" id="KW-0479">Metal-binding</keyword>
<dbReference type="SUPFAM" id="SSF53187">
    <property type="entry name" value="Zn-dependent exopeptidases"/>
    <property type="match status" value="1"/>
</dbReference>
<dbReference type="HAMAP" id="MF_00181">
    <property type="entry name" value="Cytosol_peptidase_M17"/>
    <property type="match status" value="1"/>
</dbReference>
<sequence length="540" mass="54401">MHAATPGERTGQALEEAVAAPLPTRLSALPALPRGASLADGAASVSAVVVPVAAVADDADSGPGRRVPQPRRGAAEAAVSFGADVAAWAEVSSVTGKAGDVLAVAASGGREGTGRGTLPQRLIFLGVGDESARGLRAAGAALAKATAGLDVVRSSVVDGLAGPLQAAFAEGFLLGGYRPPRAGRNSGPKPMASVLELTGASADVLRRAAATAQAVWLARNLANMPSNVKNPAWMAAQAARLADGSGLQIRIRDAQDLAREGFGGLLAVGSGSASEPRLVELSYTPATPAPAGSRHIVLAGKGITFDSGGVSLKPREAMVPMKTDMAGAGVVLAVLSAAAELGVGHRVTGLLPLAENAIGAGSYRPGDVVEVYGGTTVEIGNTDAEGRMVLADVLAYAAAELRPDVLVDIATLTGAASLGLGRRHAALYSNRPDLVPVFETASAESGERIWHMPLAEVQEEYGFALESSVADLSHIASAASKVGGGSITAALFLKEFVGDTPWVHLDIAGPARADADEAEVAKGATGYGTRLLLAFLRGVA</sequence>
<dbReference type="EC" id="3.4.11.10" evidence="8"/>
<dbReference type="GO" id="GO:0070006">
    <property type="term" value="F:metalloaminopeptidase activity"/>
    <property type="evidence" value="ECO:0007669"/>
    <property type="project" value="InterPro"/>
</dbReference>
<dbReference type="Gene3D" id="3.40.630.10">
    <property type="entry name" value="Zn peptidases"/>
    <property type="match status" value="1"/>
</dbReference>
<feature type="binding site" evidence="8">
    <location>
        <position position="324"/>
    </location>
    <ligand>
        <name>Mn(2+)</name>
        <dbReference type="ChEBI" id="CHEBI:29035"/>
        <label>2</label>
    </ligand>
</feature>
<feature type="binding site" evidence="8">
    <location>
        <position position="306"/>
    </location>
    <ligand>
        <name>Mn(2+)</name>
        <dbReference type="ChEBI" id="CHEBI:29035"/>
        <label>1</label>
    </ligand>
</feature>
<feature type="domain" description="Cytosol aminopeptidase" evidence="9">
    <location>
        <begin position="381"/>
        <end position="388"/>
    </location>
</feature>
<evidence type="ECO:0000256" key="6">
    <source>
        <dbReference type="ARBA" id="ARBA00022801"/>
    </source>
</evidence>
<dbReference type="GO" id="GO:0030145">
    <property type="term" value="F:manganese ion binding"/>
    <property type="evidence" value="ECO:0007669"/>
    <property type="project" value="UniProtKB-UniRule"/>
</dbReference>
<dbReference type="CDD" id="cd00433">
    <property type="entry name" value="Peptidase_M17"/>
    <property type="match status" value="1"/>
</dbReference>
<comment type="similarity">
    <text evidence="3 8">Belongs to the peptidase M17 family.</text>
</comment>
<evidence type="ECO:0000313" key="10">
    <source>
        <dbReference type="EMBL" id="NKX53757.1"/>
    </source>
</evidence>
<keyword evidence="8" id="KW-0464">Manganese</keyword>
<feature type="binding site" evidence="8">
    <location>
        <position position="306"/>
    </location>
    <ligand>
        <name>Mn(2+)</name>
        <dbReference type="ChEBI" id="CHEBI:29035"/>
        <label>2</label>
    </ligand>
</feature>
<comment type="subcellular location">
    <subcellularLocation>
        <location evidence="8">Cytoplasm</location>
    </subcellularLocation>
</comment>
<keyword evidence="8" id="KW-0963">Cytoplasm</keyword>
<comment type="function">
    <text evidence="7 8">Presumably involved in the processing and regular turnover of intracellular proteins. Catalyzes the removal of unsubstituted N-terminal amino acids from various peptides.</text>
</comment>
<feature type="binding site" evidence="8">
    <location>
        <position position="385"/>
    </location>
    <ligand>
        <name>Mn(2+)</name>
        <dbReference type="ChEBI" id="CHEBI:29035"/>
        <label>1</label>
    </ligand>
</feature>
<gene>
    <name evidence="8" type="primary">pepA</name>
    <name evidence="10" type="ORF">HGG74_04210</name>
</gene>
<dbReference type="PROSITE" id="PS00631">
    <property type="entry name" value="CYTOSOL_AP"/>
    <property type="match status" value="1"/>
</dbReference>
<dbReference type="PANTHER" id="PTHR11963:SF23">
    <property type="entry name" value="CYTOSOL AMINOPEPTIDASE"/>
    <property type="match status" value="1"/>
</dbReference>
<evidence type="ECO:0000256" key="5">
    <source>
        <dbReference type="ARBA" id="ARBA00022670"/>
    </source>
</evidence>
<dbReference type="Gene3D" id="3.40.220.10">
    <property type="entry name" value="Leucine Aminopeptidase, subunit E, domain 1"/>
    <property type="match status" value="1"/>
</dbReference>
<accession>A0A7X6HB15</accession>
<dbReference type="Pfam" id="PF00883">
    <property type="entry name" value="Peptidase_M17"/>
    <property type="match status" value="1"/>
</dbReference>
<dbReference type="InterPro" id="IPR023042">
    <property type="entry name" value="Peptidase_M17_leu_NH2_pept"/>
</dbReference>
<feature type="active site" evidence="8">
    <location>
        <position position="387"/>
    </location>
</feature>
<feature type="binding site" evidence="8">
    <location>
        <position position="301"/>
    </location>
    <ligand>
        <name>Mn(2+)</name>
        <dbReference type="ChEBI" id="CHEBI:29035"/>
        <label>2</label>
    </ligand>
</feature>
<dbReference type="SUPFAM" id="SSF52949">
    <property type="entry name" value="Macro domain-like"/>
    <property type="match status" value="1"/>
</dbReference>
<dbReference type="EC" id="3.4.11.1" evidence="8"/>
<dbReference type="GO" id="GO:0006508">
    <property type="term" value="P:proteolysis"/>
    <property type="evidence" value="ECO:0007669"/>
    <property type="project" value="UniProtKB-KW"/>
</dbReference>
<name>A0A7X6HB15_9MICC</name>
<organism evidence="10 11">
    <name type="scientific">Arthrobacter mobilis</name>
    <dbReference type="NCBI Taxonomy" id="2724944"/>
    <lineage>
        <taxon>Bacteria</taxon>
        <taxon>Bacillati</taxon>
        <taxon>Actinomycetota</taxon>
        <taxon>Actinomycetes</taxon>
        <taxon>Micrococcales</taxon>
        <taxon>Micrococcaceae</taxon>
        <taxon>Arthrobacter</taxon>
    </lineage>
</organism>
<evidence type="ECO:0000256" key="1">
    <source>
        <dbReference type="ARBA" id="ARBA00000135"/>
    </source>
</evidence>
<evidence type="ECO:0000259" key="9">
    <source>
        <dbReference type="PROSITE" id="PS00631"/>
    </source>
</evidence>
<evidence type="ECO:0000313" key="11">
    <source>
        <dbReference type="Proteomes" id="UP000544090"/>
    </source>
</evidence>
<evidence type="ECO:0000256" key="3">
    <source>
        <dbReference type="ARBA" id="ARBA00009528"/>
    </source>
</evidence>
<proteinExistence type="inferred from homology"/>
<feature type="binding site" evidence="8">
    <location>
        <position position="385"/>
    </location>
    <ligand>
        <name>Mn(2+)</name>
        <dbReference type="ChEBI" id="CHEBI:29035"/>
        <label>2</label>
    </ligand>
</feature>
<evidence type="ECO:0000256" key="8">
    <source>
        <dbReference type="HAMAP-Rule" id="MF_00181"/>
    </source>
</evidence>